<dbReference type="InterPro" id="IPR020230">
    <property type="entry name" value="Tscrpt_reg_MotB"/>
</dbReference>
<gene>
    <name evidence="1" type="ORF">JS09_0168</name>
</gene>
<protein>
    <recommendedName>
        <fullName evidence="3">Transcriptional regulator</fullName>
    </recommendedName>
</protein>
<dbReference type="RefSeq" id="YP_009037491.1">
    <property type="nucleotide sequence ID" value="NC_024124.2"/>
</dbReference>
<accession>A0A060BNK6</accession>
<dbReference type="GeneID" id="19524892"/>
<dbReference type="Proteomes" id="UP000019733">
    <property type="component" value="Segment"/>
</dbReference>
<evidence type="ECO:0000313" key="2">
    <source>
        <dbReference type="Proteomes" id="UP000019733"/>
    </source>
</evidence>
<keyword evidence="2" id="KW-1185">Reference proteome</keyword>
<name>A0A060BNK6_9CAUD</name>
<proteinExistence type="predicted"/>
<evidence type="ECO:0008006" key="3">
    <source>
        <dbReference type="Google" id="ProtNLM"/>
    </source>
</evidence>
<evidence type="ECO:0000313" key="1">
    <source>
        <dbReference type="EMBL" id="AIA80134.1"/>
    </source>
</evidence>
<dbReference type="OrthoDB" id="21520at10239"/>
<dbReference type="KEGG" id="vg:19524892"/>
<organism evidence="1 2">
    <name type="scientific">Escherichia phage vB_EcoM_JS09</name>
    <dbReference type="NCBI Taxonomy" id="1430444"/>
    <lineage>
        <taxon>Viruses</taxon>
        <taxon>Duplodnaviria</taxon>
        <taxon>Heunggongvirae</taxon>
        <taxon>Uroviricota</taxon>
        <taxon>Caudoviricetes</taxon>
        <taxon>Pantevenvirales</taxon>
        <taxon>Straboviridae</taxon>
        <taxon>Tevenvirinae</taxon>
        <taxon>Mosigvirus</taxon>
        <taxon>Mosigvirus JS09</taxon>
    </lineage>
</organism>
<dbReference type="EMBL" id="KF582788">
    <property type="protein sequence ID" value="AIA80134.1"/>
    <property type="molecule type" value="Genomic_DNA"/>
</dbReference>
<sequence length="164" mass="18396">MNIDTTATYILKDEKQINWYGASVRAYEKFCEILGATQGNSFTIVNFIKQAEGPWLFLEIKNSYGTISTTAIPSTDFELLIEEAPVKDGLHFDMDIVCMYGTLIKPIEPTDLLCKYVSIRRPFDGPVNGWVTDQWIEDGVELLNVVHAGDFSVVPRSAVVNILN</sequence>
<reference evidence="1" key="1">
    <citation type="submission" date="2015-07" db="EMBL/GenBank/DDBJ databases">
        <title>Isolation and characterization of a novel lytic T4-like coliphage vB_EcoM_JS09 infecting APEC.</title>
        <authorList>
            <person name="Zhou Y."/>
            <person name="Bao H.D."/>
            <person name="Zhang H."/>
            <person name="Wang R."/>
        </authorList>
    </citation>
    <scope>NUCLEOTIDE SEQUENCE</scope>
</reference>
<dbReference type="Pfam" id="PF17613">
    <property type="entry name" value="motB"/>
    <property type="match status" value="1"/>
</dbReference>